<accession>X1AU26</accession>
<dbReference type="Gene3D" id="3.10.20.70">
    <property type="entry name" value="Glutamine synthetase, N-terminal domain"/>
    <property type="match status" value="1"/>
</dbReference>
<feature type="non-terminal residue" evidence="1">
    <location>
        <position position="39"/>
    </location>
</feature>
<comment type="caution">
    <text evidence="1">The sequence shown here is derived from an EMBL/GenBank/DDBJ whole genome shotgun (WGS) entry which is preliminary data.</text>
</comment>
<dbReference type="GO" id="GO:0006542">
    <property type="term" value="P:glutamine biosynthetic process"/>
    <property type="evidence" value="ECO:0007669"/>
    <property type="project" value="InterPro"/>
</dbReference>
<name>X1AU26_9ZZZZ</name>
<organism evidence="1">
    <name type="scientific">marine sediment metagenome</name>
    <dbReference type="NCBI Taxonomy" id="412755"/>
    <lineage>
        <taxon>unclassified sequences</taxon>
        <taxon>metagenomes</taxon>
        <taxon>ecological metagenomes</taxon>
    </lineage>
</organism>
<proteinExistence type="predicted"/>
<dbReference type="GO" id="GO:0004356">
    <property type="term" value="F:glutamine synthetase activity"/>
    <property type="evidence" value="ECO:0007669"/>
    <property type="project" value="InterPro"/>
</dbReference>
<gene>
    <name evidence="1" type="ORF">S01H4_22303</name>
</gene>
<dbReference type="EMBL" id="BART01010198">
    <property type="protein sequence ID" value="GAG86389.1"/>
    <property type="molecule type" value="Genomic_DNA"/>
</dbReference>
<protein>
    <recommendedName>
        <fullName evidence="2">GS beta-grasp domain-containing protein</fullName>
    </recommendedName>
</protein>
<dbReference type="AlphaFoldDB" id="X1AU26"/>
<reference evidence="1" key="1">
    <citation type="journal article" date="2014" name="Front. Microbiol.">
        <title>High frequency of phylogenetically diverse reductive dehalogenase-homologous genes in deep subseafloor sedimentary metagenomes.</title>
        <authorList>
            <person name="Kawai M."/>
            <person name="Futagami T."/>
            <person name="Toyoda A."/>
            <person name="Takaki Y."/>
            <person name="Nishi S."/>
            <person name="Hori S."/>
            <person name="Arai W."/>
            <person name="Tsubouchi T."/>
            <person name="Morono Y."/>
            <person name="Uchiyama I."/>
            <person name="Ito T."/>
            <person name="Fujiyama A."/>
            <person name="Inagaki F."/>
            <person name="Takami H."/>
        </authorList>
    </citation>
    <scope>NUCLEOTIDE SEQUENCE</scope>
    <source>
        <strain evidence="1">Expedition CK06-06</strain>
    </source>
</reference>
<dbReference type="InterPro" id="IPR036651">
    <property type="entry name" value="Gln_synt_N_sf"/>
</dbReference>
<evidence type="ECO:0000313" key="1">
    <source>
        <dbReference type="EMBL" id="GAG86389.1"/>
    </source>
</evidence>
<sequence>MIQLEYVWLDGKNTIRSKTKVVCNLNNITLENLPIWNYD</sequence>
<evidence type="ECO:0008006" key="2">
    <source>
        <dbReference type="Google" id="ProtNLM"/>
    </source>
</evidence>